<keyword evidence="4" id="KW-1185">Reference proteome</keyword>
<accession>A0AAD2D7Y6</accession>
<proteinExistence type="predicted"/>
<protein>
    <submittedName>
        <fullName evidence="3">Uncharacterized protein</fullName>
    </submittedName>
</protein>
<evidence type="ECO:0000313" key="3">
    <source>
        <dbReference type="EMBL" id="CAI2384634.1"/>
    </source>
</evidence>
<name>A0AAD2D7Y6_EUPCR</name>
<feature type="compositionally biased region" description="Basic and acidic residues" evidence="2">
    <location>
        <begin position="235"/>
        <end position="244"/>
    </location>
</feature>
<feature type="compositionally biased region" description="Polar residues" evidence="2">
    <location>
        <begin position="436"/>
        <end position="446"/>
    </location>
</feature>
<organism evidence="3 4">
    <name type="scientific">Euplotes crassus</name>
    <dbReference type="NCBI Taxonomy" id="5936"/>
    <lineage>
        <taxon>Eukaryota</taxon>
        <taxon>Sar</taxon>
        <taxon>Alveolata</taxon>
        <taxon>Ciliophora</taxon>
        <taxon>Intramacronucleata</taxon>
        <taxon>Spirotrichea</taxon>
        <taxon>Hypotrichia</taxon>
        <taxon>Euplotida</taxon>
        <taxon>Euplotidae</taxon>
        <taxon>Moneuplotes</taxon>
    </lineage>
</organism>
<evidence type="ECO:0000256" key="1">
    <source>
        <dbReference type="SAM" id="Coils"/>
    </source>
</evidence>
<feature type="region of interest" description="Disordered" evidence="2">
    <location>
        <begin position="779"/>
        <end position="805"/>
    </location>
</feature>
<feature type="compositionally biased region" description="Acidic residues" evidence="2">
    <location>
        <begin position="245"/>
        <end position="255"/>
    </location>
</feature>
<comment type="caution">
    <text evidence="3">The sequence shown here is derived from an EMBL/GenBank/DDBJ whole genome shotgun (WGS) entry which is preliminary data.</text>
</comment>
<feature type="compositionally biased region" description="Acidic residues" evidence="2">
    <location>
        <begin position="200"/>
        <end position="217"/>
    </location>
</feature>
<dbReference type="Proteomes" id="UP001295684">
    <property type="component" value="Unassembled WGS sequence"/>
</dbReference>
<keyword evidence="1" id="KW-0175">Coiled coil</keyword>
<gene>
    <name evidence="3" type="ORF">ECRASSUSDP1_LOCUS26168</name>
</gene>
<feature type="region of interest" description="Disordered" evidence="2">
    <location>
        <begin position="347"/>
        <end position="388"/>
    </location>
</feature>
<dbReference type="AlphaFoldDB" id="A0AAD2D7Y6"/>
<reference evidence="3" key="1">
    <citation type="submission" date="2023-07" db="EMBL/GenBank/DDBJ databases">
        <authorList>
            <consortium name="AG Swart"/>
            <person name="Singh M."/>
            <person name="Singh A."/>
            <person name="Seah K."/>
            <person name="Emmerich C."/>
        </authorList>
    </citation>
    <scope>NUCLEOTIDE SEQUENCE</scope>
    <source>
        <strain evidence="3">DP1</strain>
    </source>
</reference>
<feature type="coiled-coil region" evidence="1">
    <location>
        <begin position="123"/>
        <end position="161"/>
    </location>
</feature>
<evidence type="ECO:0000313" key="4">
    <source>
        <dbReference type="Proteomes" id="UP001295684"/>
    </source>
</evidence>
<feature type="compositionally biased region" description="Basic and acidic residues" evidence="2">
    <location>
        <begin position="366"/>
        <end position="380"/>
    </location>
</feature>
<feature type="region of interest" description="Disordered" evidence="2">
    <location>
        <begin position="200"/>
        <end position="260"/>
    </location>
</feature>
<feature type="compositionally biased region" description="Low complexity" evidence="2">
    <location>
        <begin position="218"/>
        <end position="234"/>
    </location>
</feature>
<evidence type="ECO:0000256" key="2">
    <source>
        <dbReference type="SAM" id="MobiDB-lite"/>
    </source>
</evidence>
<sequence>MNIKGSSAGDPASLETFMSEITTKQQKRESLAINIHKLKKIERSMILTQKNSAKLEEQGEILLKHELIVKDAVVNKALDVRLQIFQADLQRTIENRLDEFSCKFSDLISKKVDASFYKETLDSKAAKTELNKTNEQVMEFNEKMELLNQYLEKLRRDEEEKRNPVQNEIDRLDNDKADQLEFMELQQKVIDLKEIVDSFDEDDEDEFDDEDSVEEDVLSLNQSGNNLNANSNSASDKDEQKVEENAEEQQPEEENKDQTINEVASVEKRKEVLHDMPDMSQIKSIIEENPLTMPLKTVVKTNSVSPADSPQYLQKINLSNIDTQKEVHLQDDDFKSPIIKPVKIDMTQKSKRDTTPDPATPAVHLKSTEKEESVSKETPRIEAAPSVMNSTAAAKNESGFNFNNTKESFNKSSFTKTSKVQRKETESTVKSRSKLSRMNSKMSMVSSRRKGPGAGLKTKIDELNKKVQISNLNMEKALEDFKTMKNQEAQRHERFQEMDDLVTYLQKNYDQWLDEHQEIIIRHQELDEQYNKGLVDISDKYSKISKIYKETKQMVEANRKAFKDGFERIIRCEVNQQEDHRRIQVLQNKIKEDMLSKALPNESLEKLQENYAGNVDEKFEVLYDRIHQMATDQADFNLKMKKSLDRLGAPIQKQMETMIKENELMHIELERSQNHNRELLTSCGFFRNNDNLKISNDSQFSDFKRKKSMLKRQGMNALGNTTLNLTSLSFGKSKPDYDTSDHKNQVSFQFDSYIPMAKRSKRASPITFSANRSKIKLFKPSKSTDRKSFDSNGYSHPSKIKLYTD</sequence>
<feature type="region of interest" description="Disordered" evidence="2">
    <location>
        <begin position="412"/>
        <end position="456"/>
    </location>
</feature>
<dbReference type="EMBL" id="CAMPGE010026968">
    <property type="protein sequence ID" value="CAI2384634.1"/>
    <property type="molecule type" value="Genomic_DNA"/>
</dbReference>